<comment type="similarity">
    <text evidence="2 7">Belongs to the cytochrome P450 family.</text>
</comment>
<feature type="non-terminal residue" evidence="8">
    <location>
        <position position="130"/>
    </location>
</feature>
<dbReference type="PANTHER" id="PTHR24300">
    <property type="entry name" value="CYTOCHROME P450 508A4-RELATED"/>
    <property type="match status" value="1"/>
</dbReference>
<comment type="cofactor">
    <cofactor evidence="1">
        <name>heme</name>
        <dbReference type="ChEBI" id="CHEBI:30413"/>
    </cofactor>
</comment>
<accession>A0A8J2K834</accession>
<dbReference type="PROSITE" id="PS00086">
    <property type="entry name" value="CYTOCHROME_P450"/>
    <property type="match status" value="1"/>
</dbReference>
<evidence type="ECO:0008006" key="10">
    <source>
        <dbReference type="Google" id="ProtNLM"/>
    </source>
</evidence>
<evidence type="ECO:0000256" key="7">
    <source>
        <dbReference type="RuleBase" id="RU000461"/>
    </source>
</evidence>
<dbReference type="InterPro" id="IPR001128">
    <property type="entry name" value="Cyt_P450"/>
</dbReference>
<dbReference type="PANTHER" id="PTHR24300:SF376">
    <property type="entry name" value="CYTOCHROME P450 15A1"/>
    <property type="match status" value="1"/>
</dbReference>
<organism evidence="8 9">
    <name type="scientific">Allacma fusca</name>
    <dbReference type="NCBI Taxonomy" id="39272"/>
    <lineage>
        <taxon>Eukaryota</taxon>
        <taxon>Metazoa</taxon>
        <taxon>Ecdysozoa</taxon>
        <taxon>Arthropoda</taxon>
        <taxon>Hexapoda</taxon>
        <taxon>Collembola</taxon>
        <taxon>Symphypleona</taxon>
        <taxon>Sminthuridae</taxon>
        <taxon>Allacma</taxon>
    </lineage>
</organism>
<dbReference type="AlphaFoldDB" id="A0A8J2K834"/>
<comment type="caution">
    <text evidence="8">The sequence shown here is derived from an EMBL/GenBank/DDBJ whole genome shotgun (WGS) entry which is preliminary data.</text>
</comment>
<protein>
    <recommendedName>
        <fullName evidence="10">Cytochrome P450</fullName>
    </recommendedName>
</protein>
<keyword evidence="9" id="KW-1185">Reference proteome</keyword>
<feature type="non-terminal residue" evidence="8">
    <location>
        <position position="1"/>
    </location>
</feature>
<keyword evidence="6 7" id="KW-0408">Iron</keyword>
<proteinExistence type="inferred from homology"/>
<gene>
    <name evidence="8" type="ORF">AFUS01_LOCUS19776</name>
</gene>
<keyword evidence="3 7" id="KW-0349">Heme</keyword>
<dbReference type="OrthoDB" id="1103324at2759"/>
<evidence type="ECO:0000256" key="6">
    <source>
        <dbReference type="ARBA" id="ARBA00023004"/>
    </source>
</evidence>
<dbReference type="GO" id="GO:0005506">
    <property type="term" value="F:iron ion binding"/>
    <property type="evidence" value="ECO:0007669"/>
    <property type="project" value="InterPro"/>
</dbReference>
<evidence type="ECO:0000256" key="4">
    <source>
        <dbReference type="ARBA" id="ARBA00022723"/>
    </source>
</evidence>
<evidence type="ECO:0000256" key="3">
    <source>
        <dbReference type="ARBA" id="ARBA00022617"/>
    </source>
</evidence>
<dbReference type="EMBL" id="CAJVCH010207203">
    <property type="protein sequence ID" value="CAG7731169.1"/>
    <property type="molecule type" value="Genomic_DNA"/>
</dbReference>
<dbReference type="GO" id="GO:0016712">
    <property type="term" value="F:oxidoreductase activity, acting on paired donors, with incorporation or reduction of molecular oxygen, reduced flavin or flavoprotein as one donor, and incorporation of one atom of oxygen"/>
    <property type="evidence" value="ECO:0007669"/>
    <property type="project" value="TreeGrafter"/>
</dbReference>
<keyword evidence="4 7" id="KW-0479">Metal-binding</keyword>
<dbReference type="InterPro" id="IPR017972">
    <property type="entry name" value="Cyt_P450_CS"/>
</dbReference>
<evidence type="ECO:0000256" key="1">
    <source>
        <dbReference type="ARBA" id="ARBA00001971"/>
    </source>
</evidence>
<sequence length="130" mass="14540">DDRAKMPYLEAFTNEVHRKATLVPMTVFHKAMKDTEIAGYTVKKGTVVLPSIYAAHHDVEYWGDPEVFRPERFLDSSGSKVIPKDALMPFSTGKRYCLGETLARDTLFLFLATLLQNLSFALDPAGGDID</sequence>
<dbReference type="GO" id="GO:0020037">
    <property type="term" value="F:heme binding"/>
    <property type="evidence" value="ECO:0007669"/>
    <property type="project" value="InterPro"/>
</dbReference>
<reference evidence="8" key="1">
    <citation type="submission" date="2021-06" db="EMBL/GenBank/DDBJ databases">
        <authorList>
            <person name="Hodson N. C."/>
            <person name="Mongue J. A."/>
            <person name="Jaron S. K."/>
        </authorList>
    </citation>
    <scope>NUCLEOTIDE SEQUENCE</scope>
</reference>
<dbReference type="InterPro" id="IPR050182">
    <property type="entry name" value="Cytochrome_P450_fam2"/>
</dbReference>
<dbReference type="Pfam" id="PF00067">
    <property type="entry name" value="p450"/>
    <property type="match status" value="1"/>
</dbReference>
<evidence type="ECO:0000313" key="8">
    <source>
        <dbReference type="EMBL" id="CAG7731169.1"/>
    </source>
</evidence>
<keyword evidence="5 7" id="KW-0560">Oxidoreductase</keyword>
<name>A0A8J2K834_9HEXA</name>
<dbReference type="GO" id="GO:0008395">
    <property type="term" value="F:steroid hydroxylase activity"/>
    <property type="evidence" value="ECO:0007669"/>
    <property type="project" value="TreeGrafter"/>
</dbReference>
<dbReference type="GO" id="GO:0006082">
    <property type="term" value="P:organic acid metabolic process"/>
    <property type="evidence" value="ECO:0007669"/>
    <property type="project" value="TreeGrafter"/>
</dbReference>
<dbReference type="Proteomes" id="UP000708208">
    <property type="component" value="Unassembled WGS sequence"/>
</dbReference>
<evidence type="ECO:0000256" key="2">
    <source>
        <dbReference type="ARBA" id="ARBA00010617"/>
    </source>
</evidence>
<evidence type="ECO:0000313" key="9">
    <source>
        <dbReference type="Proteomes" id="UP000708208"/>
    </source>
</evidence>
<evidence type="ECO:0000256" key="5">
    <source>
        <dbReference type="ARBA" id="ARBA00023002"/>
    </source>
</evidence>
<dbReference type="GO" id="GO:0006805">
    <property type="term" value="P:xenobiotic metabolic process"/>
    <property type="evidence" value="ECO:0007669"/>
    <property type="project" value="TreeGrafter"/>
</dbReference>
<dbReference type="GO" id="GO:0005737">
    <property type="term" value="C:cytoplasm"/>
    <property type="evidence" value="ECO:0007669"/>
    <property type="project" value="TreeGrafter"/>
</dbReference>
<keyword evidence="7" id="KW-0503">Monooxygenase</keyword>